<dbReference type="PANTHER" id="PTHR33939:SF1">
    <property type="entry name" value="DUF4371 DOMAIN-CONTAINING PROTEIN"/>
    <property type="match status" value="1"/>
</dbReference>
<evidence type="ECO:0000256" key="1">
    <source>
        <dbReference type="SAM" id="MobiDB-lite"/>
    </source>
</evidence>
<evidence type="ECO:0000313" key="2">
    <source>
        <dbReference type="EMBL" id="CAF1270823.1"/>
    </source>
</evidence>
<comment type="caution">
    <text evidence="2">The sequence shown here is derived from an EMBL/GenBank/DDBJ whole genome shotgun (WGS) entry which is preliminary data.</text>
</comment>
<accession>A0A815BJP2</accession>
<dbReference type="AlphaFoldDB" id="A0A815BJP2"/>
<dbReference type="OrthoDB" id="10041544at2759"/>
<feature type="compositionally biased region" description="Low complexity" evidence="1">
    <location>
        <begin position="363"/>
        <end position="373"/>
    </location>
</feature>
<feature type="region of interest" description="Disordered" evidence="1">
    <location>
        <begin position="346"/>
        <end position="373"/>
    </location>
</feature>
<organism evidence="2 3">
    <name type="scientific">Rotaria sordida</name>
    <dbReference type="NCBI Taxonomy" id="392033"/>
    <lineage>
        <taxon>Eukaryota</taxon>
        <taxon>Metazoa</taxon>
        <taxon>Spiralia</taxon>
        <taxon>Gnathifera</taxon>
        <taxon>Rotifera</taxon>
        <taxon>Eurotatoria</taxon>
        <taxon>Bdelloidea</taxon>
        <taxon>Philodinida</taxon>
        <taxon>Philodinidae</taxon>
        <taxon>Rotaria</taxon>
    </lineage>
</organism>
<protein>
    <submittedName>
        <fullName evidence="2">Uncharacterized protein</fullName>
    </submittedName>
</protein>
<gene>
    <name evidence="2" type="ORF">RFH988_LOCUS28179</name>
</gene>
<dbReference type="EMBL" id="CAJNOO010002467">
    <property type="protein sequence ID" value="CAF1270823.1"/>
    <property type="molecule type" value="Genomic_DNA"/>
</dbReference>
<dbReference type="PANTHER" id="PTHR33939">
    <property type="entry name" value="PROTEIN CBG22215"/>
    <property type="match status" value="1"/>
</dbReference>
<dbReference type="Gene3D" id="3.30.420.10">
    <property type="entry name" value="Ribonuclease H-like superfamily/Ribonuclease H"/>
    <property type="match status" value="1"/>
</dbReference>
<sequence length="373" mass="43615">MLRVIQFVRSEKYGIKIPLNNVNDRLCAMLGVSSRSIDNLKKELKEIETSQEESSRRRLRSGSSTCTTDETMEQPEPVSGRPKINLSDFGKDMIRYEFHLLLAERVYPTLDRMMTRLLADFPEFPIKSKTTLSKQLKQMGFVYRKTSKIKTPLESTFFMSQRAKYFRRIDKLREEKALIFYHDETWCYSSEEKTSIWIEEQTGQGRFRRSEGKVPFLDQYSKSELLELSYAYAPEKKYIVDETAKKFDIEILRLPVRHCILNPIEMCWAELKNSVRNQNTTFQLKDVEKLVWNWLYNCDSTFISSCIDHVHVATWFRNITQFSYSSSSSKSSSTNSHLFLRLSRTPPPTLSTTNPQHHVPSPTTTTKTTTTNH</sequence>
<dbReference type="Proteomes" id="UP000663882">
    <property type="component" value="Unassembled WGS sequence"/>
</dbReference>
<name>A0A815BJP2_9BILA</name>
<reference evidence="2" key="1">
    <citation type="submission" date="2021-02" db="EMBL/GenBank/DDBJ databases">
        <authorList>
            <person name="Nowell W R."/>
        </authorList>
    </citation>
    <scope>NUCLEOTIDE SEQUENCE</scope>
</reference>
<dbReference type="InterPro" id="IPR036397">
    <property type="entry name" value="RNaseH_sf"/>
</dbReference>
<proteinExistence type="predicted"/>
<feature type="region of interest" description="Disordered" evidence="1">
    <location>
        <begin position="48"/>
        <end position="82"/>
    </location>
</feature>
<evidence type="ECO:0000313" key="3">
    <source>
        <dbReference type="Proteomes" id="UP000663882"/>
    </source>
</evidence>
<dbReference type="GO" id="GO:0003676">
    <property type="term" value="F:nucleic acid binding"/>
    <property type="evidence" value="ECO:0007669"/>
    <property type="project" value="InterPro"/>
</dbReference>